<dbReference type="InterPro" id="IPR036849">
    <property type="entry name" value="Enolase-like_C_sf"/>
</dbReference>
<dbReference type="InterPro" id="IPR013342">
    <property type="entry name" value="Mandelate_racemase_C"/>
</dbReference>
<dbReference type="InterPro" id="IPR029017">
    <property type="entry name" value="Enolase-like_N"/>
</dbReference>
<keyword evidence="2 5" id="KW-0479">Metal-binding</keyword>
<evidence type="ECO:0000313" key="7">
    <source>
        <dbReference type="EMBL" id="GAA5528392.1"/>
    </source>
</evidence>
<dbReference type="SUPFAM" id="SSF54826">
    <property type="entry name" value="Enolase N-terminal domain-like"/>
    <property type="match status" value="1"/>
</dbReference>
<dbReference type="Pfam" id="PF02746">
    <property type="entry name" value="MR_MLE_N"/>
    <property type="match status" value="1"/>
</dbReference>
<dbReference type="PANTHER" id="PTHR48073">
    <property type="entry name" value="O-SUCCINYLBENZOATE SYNTHASE-RELATED"/>
    <property type="match status" value="1"/>
</dbReference>
<keyword evidence="8" id="KW-1185">Reference proteome</keyword>
<comment type="similarity">
    <text evidence="1 5">Belongs to the mandelate racemase/muconate lactonizing enzyme family.</text>
</comment>
<dbReference type="EC" id="5.1.1.-" evidence="5"/>
<dbReference type="InterPro" id="IPR034603">
    <property type="entry name" value="Dipeptide_epimerase"/>
</dbReference>
<keyword evidence="3 5" id="KW-0460">Magnesium</keyword>
<dbReference type="EMBL" id="BAABRU010000007">
    <property type="protein sequence ID" value="GAA5528392.1"/>
    <property type="molecule type" value="Genomic_DNA"/>
</dbReference>
<evidence type="ECO:0000256" key="1">
    <source>
        <dbReference type="ARBA" id="ARBA00008031"/>
    </source>
</evidence>
<proteinExistence type="inferred from homology"/>
<keyword evidence="4 5" id="KW-0413">Isomerase</keyword>
<feature type="domain" description="Mandelate racemase/muconate lactonizing enzyme C-terminal" evidence="6">
    <location>
        <begin position="141"/>
        <end position="240"/>
    </location>
</feature>
<dbReference type="RefSeq" id="WP_345722012.1">
    <property type="nucleotide sequence ID" value="NZ_BAABRU010000007.1"/>
</dbReference>
<gene>
    <name evidence="7" type="ORF">Hgul01_02191</name>
</gene>
<sequence>MPTTIQSISAEAINLPLTEPFAIASGAQAVAANVLVKVQLADGTLGLGEAAPFPAVSGETQAGTIAAIERLQSHLIGADVRSWRKLAATLDQAEHEAAAARCGLEMAMLDALTRHYHMPLHTFFGGVTQQLETDMTITAGDEVHAAASAKAILARGIKSIKVKTAGVDVAYDLARLRAIHQAAPTAPLIVDGNCGYDAERALAFCAACKAAAIPMVLFEQPLPREDWVGMAQVTAQSGFAVAADESARSAHDVLRIAREGTASVINIKLMKAGVAEGLKMIAIAQAAGLGLMIGGMVESILAMSFSANLAAGNGGFDFIDLDTPLFIAEHPFVGGFAQTGGTLQLADVAGHGVDLA</sequence>
<protein>
    <recommendedName>
        <fullName evidence="5">Dipeptide epimerase</fullName>
        <ecNumber evidence="5">5.1.1.-</ecNumber>
    </recommendedName>
</protein>
<dbReference type="SUPFAM" id="SSF51604">
    <property type="entry name" value="Enolase C-terminal domain-like"/>
    <property type="match status" value="1"/>
</dbReference>
<comment type="cofactor">
    <cofactor evidence="5">
        <name>Mg(2+)</name>
        <dbReference type="ChEBI" id="CHEBI:18420"/>
    </cofactor>
    <text evidence="5">Binds 1 Mg(2+) ion per subunit.</text>
</comment>
<comment type="caution">
    <text evidence="7">The sequence shown here is derived from an EMBL/GenBank/DDBJ whole genome shotgun (WGS) entry which is preliminary data.</text>
</comment>
<evidence type="ECO:0000256" key="3">
    <source>
        <dbReference type="ARBA" id="ARBA00022842"/>
    </source>
</evidence>
<dbReference type="Gene3D" id="3.20.20.120">
    <property type="entry name" value="Enolase-like C-terminal domain"/>
    <property type="match status" value="1"/>
</dbReference>
<evidence type="ECO:0000256" key="2">
    <source>
        <dbReference type="ARBA" id="ARBA00022723"/>
    </source>
</evidence>
<dbReference type="SFLD" id="SFLDF00009">
    <property type="entry name" value="o-succinylbenzoate_synthase"/>
    <property type="match status" value="1"/>
</dbReference>
<reference evidence="7 8" key="1">
    <citation type="submission" date="2024-02" db="EMBL/GenBank/DDBJ databases">
        <title>Herpetosiphon gulosus NBRC 112829.</title>
        <authorList>
            <person name="Ichikawa N."/>
            <person name="Katano-Makiyama Y."/>
            <person name="Hidaka K."/>
        </authorList>
    </citation>
    <scope>NUCLEOTIDE SEQUENCE [LARGE SCALE GENOMIC DNA]</scope>
    <source>
        <strain evidence="7 8">NBRC 112829</strain>
    </source>
</reference>
<evidence type="ECO:0000313" key="8">
    <source>
        <dbReference type="Proteomes" id="UP001428290"/>
    </source>
</evidence>
<dbReference type="SFLD" id="SFLDG00180">
    <property type="entry name" value="muconate_cycloisomerase"/>
    <property type="match status" value="1"/>
</dbReference>
<dbReference type="CDD" id="cd03319">
    <property type="entry name" value="L-Ala-DL-Glu_epimerase"/>
    <property type="match status" value="1"/>
</dbReference>
<dbReference type="Gene3D" id="3.30.390.10">
    <property type="entry name" value="Enolase-like, N-terminal domain"/>
    <property type="match status" value="1"/>
</dbReference>
<name>A0ABP9WYY3_9CHLR</name>
<evidence type="ECO:0000259" key="6">
    <source>
        <dbReference type="SMART" id="SM00922"/>
    </source>
</evidence>
<dbReference type="SMART" id="SM00922">
    <property type="entry name" value="MR_MLE"/>
    <property type="match status" value="1"/>
</dbReference>
<dbReference type="Pfam" id="PF13378">
    <property type="entry name" value="MR_MLE_C"/>
    <property type="match status" value="1"/>
</dbReference>
<dbReference type="SFLD" id="SFLDS00001">
    <property type="entry name" value="Enolase"/>
    <property type="match status" value="1"/>
</dbReference>
<dbReference type="PANTHER" id="PTHR48073:SF2">
    <property type="entry name" value="O-SUCCINYLBENZOATE SYNTHASE"/>
    <property type="match status" value="1"/>
</dbReference>
<dbReference type="InterPro" id="IPR029065">
    <property type="entry name" value="Enolase_C-like"/>
</dbReference>
<organism evidence="7 8">
    <name type="scientific">Herpetosiphon gulosus</name>
    <dbReference type="NCBI Taxonomy" id="1973496"/>
    <lineage>
        <taxon>Bacteria</taxon>
        <taxon>Bacillati</taxon>
        <taxon>Chloroflexota</taxon>
        <taxon>Chloroflexia</taxon>
        <taxon>Herpetosiphonales</taxon>
        <taxon>Herpetosiphonaceae</taxon>
        <taxon>Herpetosiphon</taxon>
    </lineage>
</organism>
<dbReference type="InterPro" id="IPR013341">
    <property type="entry name" value="Mandelate_racemase_N_dom"/>
</dbReference>
<dbReference type="Proteomes" id="UP001428290">
    <property type="component" value="Unassembled WGS sequence"/>
</dbReference>
<evidence type="ECO:0000256" key="4">
    <source>
        <dbReference type="ARBA" id="ARBA00023235"/>
    </source>
</evidence>
<accession>A0ABP9WYY3</accession>
<evidence type="ECO:0000256" key="5">
    <source>
        <dbReference type="RuleBase" id="RU366006"/>
    </source>
</evidence>